<accession>A0A9P5TAS4</accession>
<gene>
    <name evidence="1" type="ORF">DFH94DRAFT_612944</name>
</gene>
<dbReference type="AlphaFoldDB" id="A0A9P5TAS4"/>
<protein>
    <submittedName>
        <fullName evidence="1">TatD DNase family Scn1</fullName>
    </submittedName>
</protein>
<reference evidence="1" key="1">
    <citation type="submission" date="2019-10" db="EMBL/GenBank/DDBJ databases">
        <authorList>
            <consortium name="DOE Joint Genome Institute"/>
            <person name="Kuo A."/>
            <person name="Miyauchi S."/>
            <person name="Kiss E."/>
            <person name="Drula E."/>
            <person name="Kohler A."/>
            <person name="Sanchez-Garcia M."/>
            <person name="Andreopoulos B."/>
            <person name="Barry K.W."/>
            <person name="Bonito G."/>
            <person name="Buee M."/>
            <person name="Carver A."/>
            <person name="Chen C."/>
            <person name="Cichocki N."/>
            <person name="Clum A."/>
            <person name="Culley D."/>
            <person name="Crous P.W."/>
            <person name="Fauchery L."/>
            <person name="Girlanda M."/>
            <person name="Hayes R."/>
            <person name="Keri Z."/>
            <person name="LaButti K."/>
            <person name="Lipzen A."/>
            <person name="Lombard V."/>
            <person name="Magnuson J."/>
            <person name="Maillard F."/>
            <person name="Morin E."/>
            <person name="Murat C."/>
            <person name="Nolan M."/>
            <person name="Ohm R."/>
            <person name="Pangilinan J."/>
            <person name="Pereira M."/>
            <person name="Perotto S."/>
            <person name="Peter M."/>
            <person name="Riley R."/>
            <person name="Sitrit Y."/>
            <person name="Stielow B."/>
            <person name="Szollosi G."/>
            <person name="Zifcakova L."/>
            <person name="Stursova M."/>
            <person name="Spatafora J.W."/>
            <person name="Tedersoo L."/>
            <person name="Vaario L.-M."/>
            <person name="Yamada A."/>
            <person name="Yan M."/>
            <person name="Wang P."/>
            <person name="Xu J."/>
            <person name="Bruns T."/>
            <person name="Baldrian P."/>
            <person name="Vilgalys R."/>
            <person name="Henrissat B."/>
            <person name="Grigoriev I.V."/>
            <person name="Hibbett D."/>
            <person name="Nagy L.G."/>
            <person name="Martin F.M."/>
        </authorList>
    </citation>
    <scope>NUCLEOTIDE SEQUENCE</scope>
    <source>
        <strain evidence="1">Prilba</strain>
    </source>
</reference>
<evidence type="ECO:0000313" key="1">
    <source>
        <dbReference type="EMBL" id="KAF8481885.1"/>
    </source>
</evidence>
<keyword evidence="2" id="KW-1185">Reference proteome</keyword>
<feature type="non-terminal residue" evidence="1">
    <location>
        <position position="365"/>
    </location>
</feature>
<reference evidence="1" key="2">
    <citation type="journal article" date="2020" name="Nat. Commun.">
        <title>Large-scale genome sequencing of mycorrhizal fungi provides insights into the early evolution of symbiotic traits.</title>
        <authorList>
            <person name="Miyauchi S."/>
            <person name="Kiss E."/>
            <person name="Kuo A."/>
            <person name="Drula E."/>
            <person name="Kohler A."/>
            <person name="Sanchez-Garcia M."/>
            <person name="Morin E."/>
            <person name="Andreopoulos B."/>
            <person name="Barry K.W."/>
            <person name="Bonito G."/>
            <person name="Buee M."/>
            <person name="Carver A."/>
            <person name="Chen C."/>
            <person name="Cichocki N."/>
            <person name="Clum A."/>
            <person name="Culley D."/>
            <person name="Crous P.W."/>
            <person name="Fauchery L."/>
            <person name="Girlanda M."/>
            <person name="Hayes R.D."/>
            <person name="Keri Z."/>
            <person name="LaButti K."/>
            <person name="Lipzen A."/>
            <person name="Lombard V."/>
            <person name="Magnuson J."/>
            <person name="Maillard F."/>
            <person name="Murat C."/>
            <person name="Nolan M."/>
            <person name="Ohm R.A."/>
            <person name="Pangilinan J."/>
            <person name="Pereira M.F."/>
            <person name="Perotto S."/>
            <person name="Peter M."/>
            <person name="Pfister S."/>
            <person name="Riley R."/>
            <person name="Sitrit Y."/>
            <person name="Stielow J.B."/>
            <person name="Szollosi G."/>
            <person name="Zifcakova L."/>
            <person name="Stursova M."/>
            <person name="Spatafora J.W."/>
            <person name="Tedersoo L."/>
            <person name="Vaario L.M."/>
            <person name="Yamada A."/>
            <person name="Yan M."/>
            <person name="Wang P."/>
            <person name="Xu J."/>
            <person name="Bruns T."/>
            <person name="Baldrian P."/>
            <person name="Vilgalys R."/>
            <person name="Dunand C."/>
            <person name="Henrissat B."/>
            <person name="Grigoriev I.V."/>
            <person name="Hibbett D."/>
            <person name="Nagy L.G."/>
            <person name="Martin F.M."/>
        </authorList>
    </citation>
    <scope>NUCLEOTIDE SEQUENCE</scope>
    <source>
        <strain evidence="1">Prilba</strain>
    </source>
</reference>
<name>A0A9P5TAS4_9AGAM</name>
<comment type="caution">
    <text evidence="1">The sequence shown here is derived from an EMBL/GenBank/DDBJ whole genome shotgun (WGS) entry which is preliminary data.</text>
</comment>
<dbReference type="EMBL" id="WHVB01000006">
    <property type="protein sequence ID" value="KAF8481885.1"/>
    <property type="molecule type" value="Genomic_DNA"/>
</dbReference>
<dbReference type="Proteomes" id="UP000759537">
    <property type="component" value="Unassembled WGS sequence"/>
</dbReference>
<dbReference type="InterPro" id="IPR053044">
    <property type="entry name" value="Metallo-hydrolase/TatD-type"/>
</dbReference>
<dbReference type="SUPFAM" id="SSF51556">
    <property type="entry name" value="Metallo-dependent hydrolases"/>
    <property type="match status" value="1"/>
</dbReference>
<proteinExistence type="predicted"/>
<sequence length="365" mass="39818">MPHALPASEILAHLIDVHCHPTDAPSIAASTIESLPCTLCAMSTQEGDQSKVASLARARPDRVVPAFGYHPWWAHRISLSAPVPDHAAHYRALFLSSSSSPSSPSPPPSAELETAFARLLPTLPPPISLADVLADVRTHLTEFPTAMLGEVGFDRAARIPFAGANASDGGSGQTLSPFSTPFAHQLAILEAQLALAVELRRNVSLHSVKASGQTRALFDRMAATHGAAWFAISVDVHSCTLSPEVWRDIEKHHPNVYLSLSTAINGRSQGYIALIRACAPTRILVESDYHDACDAPGRTWDMACKVAETHGWPIEDAWEDRPDESQWGVVRRLEANWRAFLTGGHLPPVKQVRARERRRRDYSLD</sequence>
<organism evidence="1 2">
    <name type="scientific">Russula ochroleuca</name>
    <dbReference type="NCBI Taxonomy" id="152965"/>
    <lineage>
        <taxon>Eukaryota</taxon>
        <taxon>Fungi</taxon>
        <taxon>Dikarya</taxon>
        <taxon>Basidiomycota</taxon>
        <taxon>Agaricomycotina</taxon>
        <taxon>Agaricomycetes</taxon>
        <taxon>Russulales</taxon>
        <taxon>Russulaceae</taxon>
        <taxon>Russula</taxon>
    </lineage>
</organism>
<dbReference type="InterPro" id="IPR032466">
    <property type="entry name" value="Metal_Hydrolase"/>
</dbReference>
<dbReference type="OrthoDB" id="413993at2759"/>
<dbReference type="Gene3D" id="3.20.20.140">
    <property type="entry name" value="Metal-dependent hydrolases"/>
    <property type="match status" value="1"/>
</dbReference>
<dbReference type="Pfam" id="PF01026">
    <property type="entry name" value="TatD_DNase"/>
    <property type="match status" value="1"/>
</dbReference>
<dbReference type="PANTHER" id="PTHR47345:SF1">
    <property type="entry name" value="CUT9-INTERACTING PROTEIN SCN1"/>
    <property type="match status" value="1"/>
</dbReference>
<dbReference type="InterPro" id="IPR001130">
    <property type="entry name" value="TatD-like"/>
</dbReference>
<evidence type="ECO:0000313" key="2">
    <source>
        <dbReference type="Proteomes" id="UP000759537"/>
    </source>
</evidence>
<dbReference type="PANTHER" id="PTHR47345">
    <property type="entry name" value="CUT9-INTERACTING PROTEIN SCN1"/>
    <property type="match status" value="1"/>
</dbReference>
<dbReference type="GO" id="GO:0016788">
    <property type="term" value="F:hydrolase activity, acting on ester bonds"/>
    <property type="evidence" value="ECO:0007669"/>
    <property type="project" value="InterPro"/>
</dbReference>